<keyword evidence="5" id="KW-0620">Polyamine biosynthesis</keyword>
<keyword evidence="6" id="KW-0865">Zymogen</keyword>
<organism evidence="10 11">
    <name type="scientific">Flavobacterium chuncheonense</name>
    <dbReference type="NCBI Taxonomy" id="2026653"/>
    <lineage>
        <taxon>Bacteria</taxon>
        <taxon>Pseudomonadati</taxon>
        <taxon>Bacteroidota</taxon>
        <taxon>Flavobacteriia</taxon>
        <taxon>Flavobacteriales</taxon>
        <taxon>Flavobacteriaceae</taxon>
        <taxon>Flavobacterium</taxon>
    </lineage>
</organism>
<keyword evidence="2" id="KW-0210">Decarboxylase</keyword>
<dbReference type="GO" id="GO:0016829">
    <property type="term" value="F:lyase activity"/>
    <property type="evidence" value="ECO:0007669"/>
    <property type="project" value="UniProtKB-KW"/>
</dbReference>
<evidence type="ECO:0000256" key="3">
    <source>
        <dbReference type="ARBA" id="ARBA00022813"/>
    </source>
</evidence>
<evidence type="ECO:0000313" key="11">
    <source>
        <dbReference type="Proteomes" id="UP001597534"/>
    </source>
</evidence>
<evidence type="ECO:0000256" key="6">
    <source>
        <dbReference type="ARBA" id="ARBA00023145"/>
    </source>
</evidence>
<evidence type="ECO:0000256" key="9">
    <source>
        <dbReference type="ARBA" id="ARBA00023317"/>
    </source>
</evidence>
<keyword evidence="4" id="KW-0745">Spermidine biosynthesis</keyword>
<keyword evidence="3" id="KW-0068">Autocatalytic cleavage</keyword>
<dbReference type="PANTHER" id="PTHR33866:SF2">
    <property type="entry name" value="S-ADENOSYLMETHIONINE DECARBOXYLASE PROENZYME"/>
    <property type="match status" value="1"/>
</dbReference>
<keyword evidence="8" id="KW-0704">Schiff base</keyword>
<dbReference type="Gene3D" id="3.60.90.10">
    <property type="entry name" value="S-adenosylmethionine decarboxylase"/>
    <property type="match status" value="1"/>
</dbReference>
<evidence type="ECO:0000256" key="8">
    <source>
        <dbReference type="ARBA" id="ARBA00023270"/>
    </source>
</evidence>
<dbReference type="InterPro" id="IPR003826">
    <property type="entry name" value="AdoMetDC_fam_prok"/>
</dbReference>
<comment type="cofactor">
    <cofactor evidence="1">
        <name>pyruvate</name>
        <dbReference type="ChEBI" id="CHEBI:15361"/>
    </cofactor>
</comment>
<dbReference type="SUPFAM" id="SSF56276">
    <property type="entry name" value="S-adenosylmethionine decarboxylase"/>
    <property type="match status" value="1"/>
</dbReference>
<dbReference type="Proteomes" id="UP001597534">
    <property type="component" value="Unassembled WGS sequence"/>
</dbReference>
<dbReference type="EC" id="4.1.1.-" evidence="10"/>
<evidence type="ECO:0000256" key="7">
    <source>
        <dbReference type="ARBA" id="ARBA00023239"/>
    </source>
</evidence>
<comment type="caution">
    <text evidence="10">The sequence shown here is derived from an EMBL/GenBank/DDBJ whole genome shotgun (WGS) entry which is preliminary data.</text>
</comment>
<dbReference type="InterPro" id="IPR016067">
    <property type="entry name" value="S-AdoMet_deCO2ase_core"/>
</dbReference>
<dbReference type="EMBL" id="JBHUPC010000013">
    <property type="protein sequence ID" value="MFD2892465.1"/>
    <property type="molecule type" value="Genomic_DNA"/>
</dbReference>
<dbReference type="RefSeq" id="WP_379812130.1">
    <property type="nucleotide sequence ID" value="NZ_JBHUPC010000013.1"/>
</dbReference>
<evidence type="ECO:0000256" key="5">
    <source>
        <dbReference type="ARBA" id="ARBA00023115"/>
    </source>
</evidence>
<accession>A0ABW5YQ11</accession>
<keyword evidence="7 10" id="KW-0456">Lyase</keyword>
<gene>
    <name evidence="10" type="ORF">ACFS5J_10620</name>
</gene>
<evidence type="ECO:0000256" key="2">
    <source>
        <dbReference type="ARBA" id="ARBA00022793"/>
    </source>
</evidence>
<protein>
    <submittedName>
        <fullName evidence="10">S-adenosylmethionine decarboxylase family protein</fullName>
        <ecNumber evidence="10">4.1.1.-</ecNumber>
    </submittedName>
</protein>
<proteinExistence type="predicted"/>
<sequence length="120" mass="13867">MEKPNNLLGIHQLLTLQVLKSDKLTDLANFIAFTDQLLLKNELDKVGNTSHVFDNGSFTIAYCLKESHICIHTWPEILTLTMDIYLCNYSQDNSKKVRMLANDFISYFDAKIIKQIEVER</sequence>
<dbReference type="Pfam" id="PF02675">
    <property type="entry name" value="AdoMet_dc"/>
    <property type="match status" value="1"/>
</dbReference>
<reference evidence="11" key="1">
    <citation type="journal article" date="2019" name="Int. J. Syst. Evol. Microbiol.">
        <title>The Global Catalogue of Microorganisms (GCM) 10K type strain sequencing project: providing services to taxonomists for standard genome sequencing and annotation.</title>
        <authorList>
            <consortium name="The Broad Institute Genomics Platform"/>
            <consortium name="The Broad Institute Genome Sequencing Center for Infectious Disease"/>
            <person name="Wu L."/>
            <person name="Ma J."/>
        </authorList>
    </citation>
    <scope>NUCLEOTIDE SEQUENCE [LARGE SCALE GENOMIC DNA]</scope>
    <source>
        <strain evidence="11">KCTC 22671</strain>
    </source>
</reference>
<keyword evidence="9" id="KW-0670">Pyruvate</keyword>
<keyword evidence="11" id="KW-1185">Reference proteome</keyword>
<evidence type="ECO:0000256" key="1">
    <source>
        <dbReference type="ARBA" id="ARBA00001928"/>
    </source>
</evidence>
<evidence type="ECO:0000256" key="4">
    <source>
        <dbReference type="ARBA" id="ARBA00023066"/>
    </source>
</evidence>
<evidence type="ECO:0000313" key="10">
    <source>
        <dbReference type="EMBL" id="MFD2892465.1"/>
    </source>
</evidence>
<dbReference type="PANTHER" id="PTHR33866">
    <property type="entry name" value="S-ADENOSYLMETHIONINE DECARBOXYLASE PROENZYME"/>
    <property type="match status" value="1"/>
</dbReference>
<name>A0ABW5YQ11_9FLAO</name>